<comment type="caution">
    <text evidence="1">The sequence shown here is derived from an EMBL/GenBank/DDBJ whole genome shotgun (WGS) entry which is preliminary data.</text>
</comment>
<keyword evidence="2" id="KW-1185">Reference proteome</keyword>
<organism evidence="1 2">
    <name type="scientific">Niastella soli</name>
    <dbReference type="NCBI Taxonomy" id="2821487"/>
    <lineage>
        <taxon>Bacteria</taxon>
        <taxon>Pseudomonadati</taxon>
        <taxon>Bacteroidota</taxon>
        <taxon>Chitinophagia</taxon>
        <taxon>Chitinophagales</taxon>
        <taxon>Chitinophagaceae</taxon>
        <taxon>Niastella</taxon>
    </lineage>
</organism>
<dbReference type="Proteomes" id="UP000677244">
    <property type="component" value="Unassembled WGS sequence"/>
</dbReference>
<gene>
    <name evidence="1" type="ORF">J7I42_33255</name>
</gene>
<sequence>MEAIKKRLQSYIGKDLTIVINEENENLIMLDWEQLDGEYAEMSSKMKGMTQEQMGDFLQGNSCDLMDIYDYFMDDDCIERVENKEWLPIGLLGLCHGPESYAEMFHGGILLLDLSADPENPPVIRFYESEESTIAEEFDSLQITVVEED</sequence>
<evidence type="ECO:0000313" key="1">
    <source>
        <dbReference type="EMBL" id="MBO9205203.1"/>
    </source>
</evidence>
<dbReference type="EMBL" id="JAGHKO010000024">
    <property type="protein sequence ID" value="MBO9205203.1"/>
    <property type="molecule type" value="Genomic_DNA"/>
</dbReference>
<reference evidence="1 2" key="1">
    <citation type="submission" date="2021-03" db="EMBL/GenBank/DDBJ databases">
        <title>Assistant Professor.</title>
        <authorList>
            <person name="Huq M.A."/>
        </authorList>
    </citation>
    <scope>NUCLEOTIDE SEQUENCE [LARGE SCALE GENOMIC DNA]</scope>
    <source>
        <strain evidence="1 2">MAH-29</strain>
    </source>
</reference>
<accession>A0ABS3Z4Y1</accession>
<evidence type="ECO:0008006" key="3">
    <source>
        <dbReference type="Google" id="ProtNLM"/>
    </source>
</evidence>
<dbReference type="RefSeq" id="WP_209144550.1">
    <property type="nucleotide sequence ID" value="NZ_JAGHKO010000024.1"/>
</dbReference>
<name>A0ABS3Z4Y1_9BACT</name>
<protein>
    <recommendedName>
        <fullName evidence="3">Knr4/Smi1-like domain-containing protein</fullName>
    </recommendedName>
</protein>
<evidence type="ECO:0000313" key="2">
    <source>
        <dbReference type="Proteomes" id="UP000677244"/>
    </source>
</evidence>
<proteinExistence type="predicted"/>